<evidence type="ECO:0000256" key="3">
    <source>
        <dbReference type="ARBA" id="ARBA00022475"/>
    </source>
</evidence>
<evidence type="ECO:0000256" key="6">
    <source>
        <dbReference type="ARBA" id="ARBA00023136"/>
    </source>
</evidence>
<comment type="catalytic activity">
    <reaction evidence="8">
        <text>L-phenylalanine(in) = L-phenylalanine(out)</text>
        <dbReference type="Rhea" id="RHEA:27950"/>
        <dbReference type="ChEBI" id="CHEBI:58095"/>
    </reaction>
</comment>
<comment type="subcellular location">
    <subcellularLocation>
        <location evidence="1">Cell membrane</location>
        <topology evidence="1">Multi-pass membrane protein</topology>
    </subcellularLocation>
</comment>
<feature type="transmembrane region" description="Helical" evidence="13">
    <location>
        <begin position="574"/>
        <end position="593"/>
    </location>
</feature>
<feature type="transmembrane region" description="Helical" evidence="13">
    <location>
        <begin position="171"/>
        <end position="192"/>
    </location>
</feature>
<accession>T1J9N8</accession>
<keyword evidence="15" id="KW-1185">Reference proteome</keyword>
<dbReference type="SUPFAM" id="SSF103473">
    <property type="entry name" value="MFS general substrate transporter"/>
    <property type="match status" value="1"/>
</dbReference>
<evidence type="ECO:0000256" key="13">
    <source>
        <dbReference type="SAM" id="Phobius"/>
    </source>
</evidence>
<feature type="transmembrane region" description="Helical" evidence="13">
    <location>
        <begin position="514"/>
        <end position="535"/>
    </location>
</feature>
<feature type="region of interest" description="Disordered" evidence="12">
    <location>
        <begin position="483"/>
        <end position="503"/>
    </location>
</feature>
<comment type="similarity">
    <text evidence="2">Belongs to the SLC43A transporter (TC 2.A.1.44) family.</text>
</comment>
<protein>
    <recommendedName>
        <fullName evidence="16">Major facilitator superfamily (MFS) profile domain-containing protein</fullName>
    </recommendedName>
</protein>
<sequence length="669" mass="74489">MKPSLANAYQNRNWLLTTNVIENILFSAIFLGWPALVTILKSEDYYAHLCTTLNTRPRATVYDLATNSTRSRSMEMAVPLLGTDHPGLIIPPTLQAFNECCSHYKWSCIEQEKRLNKCFTLGSFLMNIFNLPIGWTVNKVGVKWIRSIGMLMSCVAFILFAISSARLSYLIMYAAALTSVGGNIILYTSLQVANLFGAAKTRSLGLLVGSHAASAITFPIFKVFYGFGIPLNLLFLILAALSILGLINTFCTVPDVAIPVGVESLPLGECKPILPDRIHNEKVDDEECKGSMSSMHADDQVANNKINIEATVMPLHRIIYMPMYLWSLIFVSMTQLRMMFFIGDLNQMLVYSTHNNIESVDLYIFIFGILQVCCLGTSHFAGGFVEWRNKKTVNPTPTEESLPFTSAHQQANCELPKPCTLTSNTPPPVVLMEKVDEGKVTCSMASLARIHESTKATNMEKEIFSNVHKSSIQRFVEQTDNSSCSIESTPERRKPIKHTSTKSMEKKIEKLKDTAIVFFIASTLMVFFGLLVLIPSLTIQVSTFVCYTLIRGLVPCAVGRLYSVAFNSAHHQTLIGLLLAFSAIFSIIQQPLFMIVIDLCAGDPYWVNISLLIPSLLCFGLPVHLLFHCKNLKQWKDSSTNIAVVQPVAVKMQYVDNKLNNRSVVPTEL</sequence>
<keyword evidence="7" id="KW-0325">Glycoprotein</keyword>
<evidence type="ECO:0000256" key="11">
    <source>
        <dbReference type="ARBA" id="ARBA00036887"/>
    </source>
</evidence>
<keyword evidence="6 13" id="KW-0472">Membrane</keyword>
<dbReference type="EnsemblMetazoa" id="SMAR010435-RA">
    <property type="protein sequence ID" value="SMAR010435-PA"/>
    <property type="gene ID" value="SMAR010435"/>
</dbReference>
<dbReference type="Pfam" id="PF07690">
    <property type="entry name" value="MFS_1"/>
    <property type="match status" value="1"/>
</dbReference>
<keyword evidence="4 13" id="KW-0812">Transmembrane</keyword>
<dbReference type="PANTHER" id="PTHR20766:SF3">
    <property type="entry name" value="LARGE NEUTRAL AMINO ACIDS TRANSPORTER SMALL SUBUNIT 4-LIKE ISOFORM X1"/>
    <property type="match status" value="1"/>
</dbReference>
<evidence type="ECO:0000256" key="2">
    <source>
        <dbReference type="ARBA" id="ARBA00006595"/>
    </source>
</evidence>
<proteinExistence type="inferred from homology"/>
<keyword evidence="3" id="KW-1003">Cell membrane</keyword>
<dbReference type="PhylomeDB" id="T1J9N8"/>
<reference evidence="14" key="2">
    <citation type="submission" date="2015-02" db="UniProtKB">
        <authorList>
            <consortium name="EnsemblMetazoa"/>
        </authorList>
    </citation>
    <scope>IDENTIFICATION</scope>
</reference>
<dbReference type="HOGENOM" id="CLU_035676_0_0_1"/>
<feature type="transmembrane region" description="Helical" evidence="13">
    <location>
        <begin position="605"/>
        <end position="627"/>
    </location>
</feature>
<feature type="transmembrane region" description="Helical" evidence="13">
    <location>
        <begin position="227"/>
        <end position="247"/>
    </location>
</feature>
<evidence type="ECO:0000256" key="4">
    <source>
        <dbReference type="ARBA" id="ARBA00022692"/>
    </source>
</evidence>
<dbReference type="EMBL" id="JH431978">
    <property type="status" value="NOT_ANNOTATED_CDS"/>
    <property type="molecule type" value="Genomic_DNA"/>
</dbReference>
<dbReference type="GO" id="GO:0015175">
    <property type="term" value="F:neutral L-amino acid transmembrane transporter activity"/>
    <property type="evidence" value="ECO:0007669"/>
    <property type="project" value="TreeGrafter"/>
</dbReference>
<reference evidence="15" key="1">
    <citation type="submission" date="2011-05" db="EMBL/GenBank/DDBJ databases">
        <authorList>
            <person name="Richards S.R."/>
            <person name="Qu J."/>
            <person name="Jiang H."/>
            <person name="Jhangiani S.N."/>
            <person name="Agravi P."/>
            <person name="Goodspeed R."/>
            <person name="Gross S."/>
            <person name="Mandapat C."/>
            <person name="Jackson L."/>
            <person name="Mathew T."/>
            <person name="Pu L."/>
            <person name="Thornton R."/>
            <person name="Saada N."/>
            <person name="Wilczek-Boney K.B."/>
            <person name="Lee S."/>
            <person name="Kovar C."/>
            <person name="Wu Y."/>
            <person name="Scherer S.E."/>
            <person name="Worley K.C."/>
            <person name="Muzny D.M."/>
            <person name="Gibbs R."/>
        </authorList>
    </citation>
    <scope>NUCLEOTIDE SEQUENCE</scope>
    <source>
        <strain evidence="15">Brora</strain>
    </source>
</reference>
<comment type="catalytic activity">
    <reaction evidence="11">
        <text>L-leucine(in) = L-leucine(out)</text>
        <dbReference type="Rhea" id="RHEA:73011"/>
        <dbReference type="ChEBI" id="CHEBI:57427"/>
    </reaction>
</comment>
<dbReference type="AlphaFoldDB" id="T1J9N8"/>
<dbReference type="OMA" id="LQMIRMN"/>
<dbReference type="GO" id="GO:0005886">
    <property type="term" value="C:plasma membrane"/>
    <property type="evidence" value="ECO:0007669"/>
    <property type="project" value="UniProtKB-SubCell"/>
</dbReference>
<dbReference type="InterPro" id="IPR011701">
    <property type="entry name" value="MFS"/>
</dbReference>
<evidence type="ECO:0000256" key="5">
    <source>
        <dbReference type="ARBA" id="ARBA00022989"/>
    </source>
</evidence>
<evidence type="ECO:0000256" key="10">
    <source>
        <dbReference type="ARBA" id="ARBA00036777"/>
    </source>
</evidence>
<evidence type="ECO:0008006" key="16">
    <source>
        <dbReference type="Google" id="ProtNLM"/>
    </source>
</evidence>
<feature type="transmembrane region" description="Helical" evidence="13">
    <location>
        <begin position="362"/>
        <end position="385"/>
    </location>
</feature>
<feature type="transmembrane region" description="Helical" evidence="13">
    <location>
        <begin position="20"/>
        <end position="40"/>
    </location>
</feature>
<dbReference type="STRING" id="126957.T1J9N8"/>
<dbReference type="Gene3D" id="1.20.1250.20">
    <property type="entry name" value="MFS general substrate transporter like domains"/>
    <property type="match status" value="1"/>
</dbReference>
<dbReference type="InterPro" id="IPR036259">
    <property type="entry name" value="MFS_trans_sf"/>
</dbReference>
<name>T1J9N8_STRMM</name>
<dbReference type="Proteomes" id="UP000014500">
    <property type="component" value="Unassembled WGS sequence"/>
</dbReference>
<feature type="transmembrane region" description="Helical" evidence="13">
    <location>
        <begin position="541"/>
        <end position="562"/>
    </location>
</feature>
<evidence type="ECO:0000256" key="12">
    <source>
        <dbReference type="SAM" id="MobiDB-lite"/>
    </source>
</evidence>
<comment type="catalytic activity">
    <reaction evidence="9">
        <text>L-methionine(in) = L-methionine(out)</text>
        <dbReference type="Rhea" id="RHEA:70939"/>
        <dbReference type="ChEBI" id="CHEBI:57844"/>
    </reaction>
</comment>
<keyword evidence="5 13" id="KW-1133">Transmembrane helix</keyword>
<evidence type="ECO:0000256" key="7">
    <source>
        <dbReference type="ARBA" id="ARBA00023180"/>
    </source>
</evidence>
<dbReference type="PANTHER" id="PTHR20766">
    <property type="entry name" value="LARGE NEUTRAL AMINO ACIDS TRANSPORTER SMALL SUBUNIT 4-LIKE ISOFORM X1"/>
    <property type="match status" value="1"/>
</dbReference>
<dbReference type="GO" id="GO:0015179">
    <property type="term" value="F:L-amino acid transmembrane transporter activity"/>
    <property type="evidence" value="ECO:0007669"/>
    <property type="project" value="TreeGrafter"/>
</dbReference>
<dbReference type="CDD" id="cd06174">
    <property type="entry name" value="MFS"/>
    <property type="match status" value="1"/>
</dbReference>
<evidence type="ECO:0000256" key="9">
    <source>
        <dbReference type="ARBA" id="ARBA00036530"/>
    </source>
</evidence>
<evidence type="ECO:0000256" key="1">
    <source>
        <dbReference type="ARBA" id="ARBA00004651"/>
    </source>
</evidence>
<evidence type="ECO:0000313" key="14">
    <source>
        <dbReference type="EnsemblMetazoa" id="SMAR010435-PA"/>
    </source>
</evidence>
<feature type="transmembrane region" description="Helical" evidence="13">
    <location>
        <begin position="204"/>
        <end position="221"/>
    </location>
</feature>
<feature type="transmembrane region" description="Helical" evidence="13">
    <location>
        <begin position="323"/>
        <end position="342"/>
    </location>
</feature>
<feature type="transmembrane region" description="Helical" evidence="13">
    <location>
        <begin position="148"/>
        <end position="165"/>
    </location>
</feature>
<dbReference type="eggNOG" id="ENOG502RUIA">
    <property type="taxonomic scope" value="Eukaryota"/>
</dbReference>
<evidence type="ECO:0000256" key="8">
    <source>
        <dbReference type="ARBA" id="ARBA00036466"/>
    </source>
</evidence>
<comment type="catalytic activity">
    <reaction evidence="10">
        <text>L-isoleucine(in) = L-isoleucine(out)</text>
        <dbReference type="Rhea" id="RHEA:70943"/>
        <dbReference type="ChEBI" id="CHEBI:58045"/>
    </reaction>
</comment>
<organism evidence="14 15">
    <name type="scientific">Strigamia maritima</name>
    <name type="common">European centipede</name>
    <name type="synonym">Geophilus maritimus</name>
    <dbReference type="NCBI Taxonomy" id="126957"/>
    <lineage>
        <taxon>Eukaryota</taxon>
        <taxon>Metazoa</taxon>
        <taxon>Ecdysozoa</taxon>
        <taxon>Arthropoda</taxon>
        <taxon>Myriapoda</taxon>
        <taxon>Chilopoda</taxon>
        <taxon>Pleurostigmophora</taxon>
        <taxon>Geophilomorpha</taxon>
        <taxon>Linotaeniidae</taxon>
        <taxon>Strigamia</taxon>
    </lineage>
</organism>
<evidence type="ECO:0000313" key="15">
    <source>
        <dbReference type="Proteomes" id="UP000014500"/>
    </source>
</evidence>